<dbReference type="Gene3D" id="3.30.300.30">
    <property type="match status" value="2"/>
</dbReference>
<dbReference type="SMART" id="SM00824">
    <property type="entry name" value="PKS_TE"/>
    <property type="match status" value="1"/>
</dbReference>
<dbReference type="Proteomes" id="UP000265354">
    <property type="component" value="Unassembled WGS sequence"/>
</dbReference>
<dbReference type="InterPro" id="IPR009081">
    <property type="entry name" value="PP-bd_ACP"/>
</dbReference>
<dbReference type="Gene3D" id="3.40.50.980">
    <property type="match status" value="2"/>
</dbReference>
<dbReference type="Pfam" id="PF00975">
    <property type="entry name" value="Thioesterase"/>
    <property type="match status" value="1"/>
</dbReference>
<sequence length="1467" mass="155133">MEILTAGGPVAPERGTDEAPGLVELLSAQARKRPDDIAVEYRDETLTFAELVGRATELAAGLRSRGLRRDDCVGIFLEPSAALPVAVWGVLFAGAAYLPLSPDYPDERIRAMAEDSRAPVLLTEAPLRDRLAALAPPGTALVTPAELAAGARAAADGPAGAPAPAPAPAPGSLAPGAPATAPTPTPTAPSPGAPTLAPGVPTSPAPAAPSPGAPPLAAPSPGAPPLAAPSAGSPAPAAPPPGALAYVIYTSGSTGRPKGVMVEHRAIAHQMRWLARTYGLGPSSTVLQKTPMSFDAAQWEILAPCLGSRIVPAAPGAYRDPGALLDTVVRHGVTVMQCVPTLLQALLDTDRLPDCDTLTQVFCGGEALSRRLAQRFTETLHKCELVNLYGPTECTVNASAHTVDPSSVADGPSGVPIGTPVDGLAFHVLDERMRPVAPGEVGELYISGVQVARGYRHRPDLTAERFLDNPFSTDPAHAVLYRTGDRVHREGGTYRFDGRVDRQVKLRGYRVELDEIRLAIETHDWVRNAAVLVKDDPASGHRSLVACVELSPREAALMDQGSHDRHHVSKAGRFQVRAQLSDGGCRDTADLAGRHRVDLPGRTPTAEQCRRVFARKTYRFYEGGETRPEELLALLAARTPGAAPRRPEQLRAAELGAVLRYFGQYTSDERLLPKYGYASPGSLYAAQLYLEVTGPDGCAGLAPGHWYYHPVEHRVYLIEAGSDGRDGRGGPGGHDGHSGGGGHGGDDGCAADAGDAGPGGEAGPGGPGGDGGPREDGGPGGDGGPREDGGPRGDGGPGGDAGPRRDGGPGGDGGPRRDGGPGGDGGPRGDGGPGIRFHFAGRRGAIAPVYRNNVQEVLEIEAGHMAGLLEEVLPAYGLDIAEAPHTPGSMRRLHCAEEDHYLGAFDLVPYRADRPDVPVDVYLQVHPGRVPGMAAGQYHHTGGALERIADELVLKRHVIAINQQVYERAAFGITLVSPAPEHPRSYLDLGRRLQRLQMNGAGFGFMPSGYSSRTGHDLPAAKRMEAVLRAAGRPTGPSYFFVGGRVSAGQLSHRGMREDSVHMRGPTEMIRADLVELLPDYMVPHRLVVMDRLPLTASGKVDFRALESAPETDFATAGRPFVAPSTTTERIVRDLWQAGTGQQAASIRDDFFECGGNSLIAVGLVNRVNRRFGCALPLQVLFESPTIEELARRVDGQRGASSSRLVPLGAARAGRPVYCWPGLGGYPMNLRPLARRLDAGRPFLGVQAHGVNAGEQPYATITEMAGRDVRAITEVQPNGPYTLCGYSFGARVAFETAHLLEREGHRVDRLLLLAPGSPKLRTAGSGRASYTDPAYLTILYSVFAGAVTGPGLEACLRATTDEESFVSHLTGHFDGLDREMVRRITAVVRQTYDFGYTFGELRTRRVEAPVTVVKAAGDDYSFLDGSTGWSATEPRVHQLGSGHYDILREPGVAELARLIGPLLARTD</sequence>
<dbReference type="SUPFAM" id="SSF47336">
    <property type="entry name" value="ACP-like"/>
    <property type="match status" value="1"/>
</dbReference>
<feature type="domain" description="Carrier" evidence="5">
    <location>
        <begin position="1123"/>
        <end position="1198"/>
    </location>
</feature>
<dbReference type="PROSITE" id="PS50075">
    <property type="entry name" value="CARRIER"/>
    <property type="match status" value="1"/>
</dbReference>
<dbReference type="InterPro" id="IPR000415">
    <property type="entry name" value="Nitroreductase-like"/>
</dbReference>
<dbReference type="RefSeq" id="WP_116428814.1">
    <property type="nucleotide sequence ID" value="NZ_BGZL01000021.1"/>
</dbReference>
<dbReference type="Pfam" id="PF00550">
    <property type="entry name" value="PP-binding"/>
    <property type="match status" value="1"/>
</dbReference>
<name>A0A388T671_9ACTN</name>
<dbReference type="InterPro" id="IPR020806">
    <property type="entry name" value="PKS_PP-bd"/>
</dbReference>
<dbReference type="InterPro" id="IPR000873">
    <property type="entry name" value="AMP-dep_synth/lig_dom"/>
</dbReference>
<dbReference type="SUPFAM" id="SSF53474">
    <property type="entry name" value="alpha/beta-Hydrolases"/>
    <property type="match status" value="1"/>
</dbReference>
<evidence type="ECO:0000256" key="2">
    <source>
        <dbReference type="ARBA" id="ARBA00022450"/>
    </source>
</evidence>
<feature type="region of interest" description="Disordered" evidence="4">
    <location>
        <begin position="153"/>
        <end position="236"/>
    </location>
</feature>
<dbReference type="GO" id="GO:0044550">
    <property type="term" value="P:secondary metabolite biosynthetic process"/>
    <property type="evidence" value="ECO:0007669"/>
    <property type="project" value="TreeGrafter"/>
</dbReference>
<dbReference type="GO" id="GO:0043041">
    <property type="term" value="P:amino acid activation for nonribosomal peptide biosynthetic process"/>
    <property type="evidence" value="ECO:0007669"/>
    <property type="project" value="TreeGrafter"/>
</dbReference>
<evidence type="ECO:0000313" key="6">
    <source>
        <dbReference type="EMBL" id="GBQ03702.1"/>
    </source>
</evidence>
<dbReference type="SMART" id="SM00823">
    <property type="entry name" value="PKS_PP"/>
    <property type="match status" value="1"/>
</dbReference>
<dbReference type="Gene3D" id="3.40.50.1820">
    <property type="entry name" value="alpha/beta hydrolase"/>
    <property type="match status" value="1"/>
</dbReference>
<comment type="caution">
    <text evidence="6">The sequence shown here is derived from an EMBL/GenBank/DDBJ whole genome shotgun (WGS) entry which is preliminary data.</text>
</comment>
<keyword evidence="3" id="KW-0597">Phosphoprotein</keyword>
<protein>
    <recommendedName>
        <fullName evidence="5">Carrier domain-containing protein</fullName>
    </recommendedName>
</protein>
<evidence type="ECO:0000259" key="5">
    <source>
        <dbReference type="PROSITE" id="PS50075"/>
    </source>
</evidence>
<feature type="region of interest" description="Disordered" evidence="4">
    <location>
        <begin position="722"/>
        <end position="837"/>
    </location>
</feature>
<proteinExistence type="predicted"/>
<dbReference type="Gene3D" id="3.40.109.10">
    <property type="entry name" value="NADH Oxidase"/>
    <property type="match status" value="1"/>
</dbReference>
<feature type="compositionally biased region" description="Gly residues" evidence="4">
    <location>
        <begin position="756"/>
        <end position="771"/>
    </location>
</feature>
<dbReference type="PROSITE" id="PS00455">
    <property type="entry name" value="AMP_BINDING"/>
    <property type="match status" value="1"/>
</dbReference>
<feature type="compositionally biased region" description="Pro residues" evidence="4">
    <location>
        <begin position="201"/>
        <end position="227"/>
    </location>
</feature>
<dbReference type="EMBL" id="BGZL01000021">
    <property type="protein sequence ID" value="GBQ03702.1"/>
    <property type="molecule type" value="Genomic_DNA"/>
</dbReference>
<dbReference type="InterPro" id="IPR029058">
    <property type="entry name" value="AB_hydrolase_fold"/>
</dbReference>
<dbReference type="InterPro" id="IPR001031">
    <property type="entry name" value="Thioesterase"/>
</dbReference>
<dbReference type="PROSITE" id="PS00012">
    <property type="entry name" value="PHOSPHOPANTETHEINE"/>
    <property type="match status" value="1"/>
</dbReference>
<organism evidence="6 7">
    <name type="scientific">Streptomyces spongiicola</name>
    <dbReference type="NCBI Taxonomy" id="1690221"/>
    <lineage>
        <taxon>Bacteria</taxon>
        <taxon>Bacillati</taxon>
        <taxon>Actinomycetota</taxon>
        <taxon>Actinomycetes</taxon>
        <taxon>Kitasatosporales</taxon>
        <taxon>Streptomycetaceae</taxon>
        <taxon>Streptomyces</taxon>
    </lineage>
</organism>
<dbReference type="CDD" id="cd05930">
    <property type="entry name" value="A_NRPS"/>
    <property type="match status" value="1"/>
</dbReference>
<feature type="compositionally biased region" description="Low complexity" evidence="4">
    <location>
        <begin position="170"/>
        <end position="180"/>
    </location>
</feature>
<evidence type="ECO:0000256" key="1">
    <source>
        <dbReference type="ARBA" id="ARBA00001957"/>
    </source>
</evidence>
<dbReference type="PANTHER" id="PTHR45527">
    <property type="entry name" value="NONRIBOSOMAL PEPTIDE SYNTHETASE"/>
    <property type="match status" value="1"/>
</dbReference>
<dbReference type="GO" id="GO:0016491">
    <property type="term" value="F:oxidoreductase activity"/>
    <property type="evidence" value="ECO:0007669"/>
    <property type="project" value="InterPro"/>
</dbReference>
<evidence type="ECO:0000256" key="3">
    <source>
        <dbReference type="ARBA" id="ARBA00022553"/>
    </source>
</evidence>
<feature type="compositionally biased region" description="Gly residues" evidence="4">
    <location>
        <begin position="729"/>
        <end position="743"/>
    </location>
</feature>
<dbReference type="InterPro" id="IPR036736">
    <property type="entry name" value="ACP-like_sf"/>
</dbReference>
<dbReference type="Pfam" id="PF00501">
    <property type="entry name" value="AMP-binding"/>
    <property type="match status" value="1"/>
</dbReference>
<gene>
    <name evidence="6" type="ORF">SSP531S_51770</name>
</gene>
<keyword evidence="2" id="KW-0596">Phosphopantetheine</keyword>
<evidence type="ECO:0000256" key="4">
    <source>
        <dbReference type="SAM" id="MobiDB-lite"/>
    </source>
</evidence>
<feature type="compositionally biased region" description="Gly residues" evidence="4">
    <location>
        <begin position="792"/>
        <end position="801"/>
    </location>
</feature>
<dbReference type="GO" id="GO:0031177">
    <property type="term" value="F:phosphopantetheine binding"/>
    <property type="evidence" value="ECO:0007669"/>
    <property type="project" value="InterPro"/>
</dbReference>
<dbReference type="InterPro" id="IPR045851">
    <property type="entry name" value="AMP-bd_C_sf"/>
</dbReference>
<dbReference type="PANTHER" id="PTHR45527:SF1">
    <property type="entry name" value="FATTY ACID SYNTHASE"/>
    <property type="match status" value="1"/>
</dbReference>
<dbReference type="InterPro" id="IPR042099">
    <property type="entry name" value="ANL_N_sf"/>
</dbReference>
<dbReference type="InterPro" id="IPR020845">
    <property type="entry name" value="AMP-binding_CS"/>
</dbReference>
<evidence type="ECO:0000313" key="7">
    <source>
        <dbReference type="Proteomes" id="UP000265354"/>
    </source>
</evidence>
<feature type="compositionally biased region" description="Pro residues" evidence="4">
    <location>
        <begin position="181"/>
        <end position="192"/>
    </location>
</feature>
<reference evidence="6 7" key="1">
    <citation type="submission" date="2018-07" db="EMBL/GenBank/DDBJ databases">
        <title>Whole Genome Shotgun Sequence of Streptomyces spongiicola strain 531S.</title>
        <authorList>
            <person name="Dohra H."/>
            <person name="Kodani S."/>
        </authorList>
    </citation>
    <scope>NUCLEOTIDE SEQUENCE [LARGE SCALE GENOMIC DNA]</scope>
    <source>
        <strain evidence="6 7">531S</strain>
    </source>
</reference>
<dbReference type="SUPFAM" id="SSF56801">
    <property type="entry name" value="Acetyl-CoA synthetase-like"/>
    <property type="match status" value="1"/>
</dbReference>
<comment type="cofactor">
    <cofactor evidence="1">
        <name>pantetheine 4'-phosphate</name>
        <dbReference type="ChEBI" id="CHEBI:47942"/>
    </cofactor>
</comment>
<feature type="compositionally biased region" description="Gly residues" evidence="4">
    <location>
        <begin position="820"/>
        <end position="834"/>
    </location>
</feature>
<dbReference type="InterPro" id="IPR020802">
    <property type="entry name" value="TesA-like"/>
</dbReference>
<dbReference type="Gene3D" id="1.10.1200.10">
    <property type="entry name" value="ACP-like"/>
    <property type="match status" value="1"/>
</dbReference>
<dbReference type="InterPro" id="IPR006162">
    <property type="entry name" value="Ppantetheine_attach_site"/>
</dbReference>
<dbReference type="Gene3D" id="3.40.50.12780">
    <property type="entry name" value="N-terminal domain of ligase-like"/>
    <property type="match status" value="1"/>
</dbReference>
<dbReference type="GO" id="GO:0017000">
    <property type="term" value="P:antibiotic biosynthetic process"/>
    <property type="evidence" value="ECO:0007669"/>
    <property type="project" value="UniProtKB-ARBA"/>
</dbReference>
<dbReference type="GO" id="GO:0005829">
    <property type="term" value="C:cytosol"/>
    <property type="evidence" value="ECO:0007669"/>
    <property type="project" value="TreeGrafter"/>
</dbReference>
<accession>A0A388T671</accession>